<dbReference type="Gene3D" id="2.120.10.30">
    <property type="entry name" value="TolB, C-terminal domain"/>
    <property type="match status" value="1"/>
</dbReference>
<dbReference type="AlphaFoldDB" id="A0A6J4UAM5"/>
<dbReference type="SUPFAM" id="SSF82171">
    <property type="entry name" value="DPP6 N-terminal domain-like"/>
    <property type="match status" value="1"/>
</dbReference>
<proteinExistence type="predicted"/>
<evidence type="ECO:0000256" key="1">
    <source>
        <dbReference type="SAM" id="Phobius"/>
    </source>
</evidence>
<accession>A0A6J4UAM5</accession>
<protein>
    <submittedName>
        <fullName evidence="2">Uncharacterized protein</fullName>
    </submittedName>
</protein>
<reference evidence="2" key="1">
    <citation type="submission" date="2020-02" db="EMBL/GenBank/DDBJ databases">
        <authorList>
            <person name="Meier V. D."/>
        </authorList>
    </citation>
    <scope>NUCLEOTIDE SEQUENCE</scope>
    <source>
        <strain evidence="2">AVDCRST_MAG70</strain>
    </source>
</reference>
<sequence length="251" mass="27513">MTSHHLRREQRTFLRIMMGLGVLVLLIGTPLLLSAEFRLEVGHRLGFVPDDADQLFGEGDLVELVVLVEETPNPFSGPSREYTAAYAAEWLGDRVRLHDLSSGSEVDLPLRRYDLISGADDGSALLFVDETAPGGRLAVLVTRATGEVRTLAPGEREPAIPGRWDEEISYGNIGCSGVSPGKVRVACIEHGGTRLVFGDWELTAYPFGRSDQRQSLYRGRGSDPVVGWSPDGETLYFQNELGLWRTDATGV</sequence>
<keyword evidence="1" id="KW-0472">Membrane</keyword>
<gene>
    <name evidence="2" type="ORF">AVDCRST_MAG70-458</name>
</gene>
<keyword evidence="1" id="KW-0812">Transmembrane</keyword>
<name>A0A6J4UAM5_9BACT</name>
<keyword evidence="1" id="KW-1133">Transmembrane helix</keyword>
<organism evidence="2">
    <name type="scientific">uncultured Thermomicrobiales bacterium</name>
    <dbReference type="NCBI Taxonomy" id="1645740"/>
    <lineage>
        <taxon>Bacteria</taxon>
        <taxon>Pseudomonadati</taxon>
        <taxon>Thermomicrobiota</taxon>
        <taxon>Thermomicrobia</taxon>
        <taxon>Thermomicrobiales</taxon>
        <taxon>environmental samples</taxon>
    </lineage>
</organism>
<evidence type="ECO:0000313" key="2">
    <source>
        <dbReference type="EMBL" id="CAA9545310.1"/>
    </source>
</evidence>
<dbReference type="InterPro" id="IPR011042">
    <property type="entry name" value="6-blade_b-propeller_TolB-like"/>
</dbReference>
<dbReference type="EMBL" id="CADCWH010000072">
    <property type="protein sequence ID" value="CAA9545310.1"/>
    <property type="molecule type" value="Genomic_DNA"/>
</dbReference>
<feature type="transmembrane region" description="Helical" evidence="1">
    <location>
        <begin position="12"/>
        <end position="33"/>
    </location>
</feature>